<evidence type="ECO:0000313" key="1">
    <source>
        <dbReference type="EMBL" id="NEE01784.1"/>
    </source>
</evidence>
<evidence type="ECO:0000313" key="2">
    <source>
        <dbReference type="Proteomes" id="UP000475214"/>
    </source>
</evidence>
<keyword evidence="2" id="KW-1185">Reference proteome</keyword>
<evidence type="ECO:0008006" key="3">
    <source>
        <dbReference type="Google" id="ProtNLM"/>
    </source>
</evidence>
<comment type="caution">
    <text evidence="1">The sequence shown here is derived from an EMBL/GenBank/DDBJ whole genome shotgun (WGS) entry which is preliminary data.</text>
</comment>
<dbReference type="InterPro" id="IPR023393">
    <property type="entry name" value="START-like_dom_sf"/>
</dbReference>
<name>A0A6L9SAZ2_9ACTN</name>
<reference evidence="1 2" key="1">
    <citation type="submission" date="2020-02" db="EMBL/GenBank/DDBJ databases">
        <authorList>
            <person name="Li X.-J."/>
            <person name="Han X.-M."/>
        </authorList>
    </citation>
    <scope>NUCLEOTIDE SEQUENCE [LARGE SCALE GENOMIC DNA]</scope>
    <source>
        <strain evidence="1 2">CCTCC AB 2017055</strain>
    </source>
</reference>
<protein>
    <recommendedName>
        <fullName evidence="3">Polyketide cyclase</fullName>
    </recommendedName>
</protein>
<gene>
    <name evidence="1" type="ORF">G1H10_16545</name>
</gene>
<dbReference type="RefSeq" id="WP_163739750.1">
    <property type="nucleotide sequence ID" value="NZ_JAAGOA010000011.1"/>
</dbReference>
<dbReference type="SUPFAM" id="SSF55961">
    <property type="entry name" value="Bet v1-like"/>
    <property type="match status" value="1"/>
</dbReference>
<dbReference type="AlphaFoldDB" id="A0A6L9SAZ2"/>
<dbReference type="EMBL" id="JAAGOA010000011">
    <property type="protein sequence ID" value="NEE01784.1"/>
    <property type="molecule type" value="Genomic_DNA"/>
</dbReference>
<organism evidence="1 2">
    <name type="scientific">Phytoactinopolyspora halotolerans</name>
    <dbReference type="NCBI Taxonomy" id="1981512"/>
    <lineage>
        <taxon>Bacteria</taxon>
        <taxon>Bacillati</taxon>
        <taxon>Actinomycetota</taxon>
        <taxon>Actinomycetes</taxon>
        <taxon>Jiangellales</taxon>
        <taxon>Jiangellaceae</taxon>
        <taxon>Phytoactinopolyspora</taxon>
    </lineage>
</organism>
<dbReference type="Gene3D" id="3.30.530.20">
    <property type="match status" value="1"/>
</dbReference>
<dbReference type="Proteomes" id="UP000475214">
    <property type="component" value="Unassembled WGS sequence"/>
</dbReference>
<accession>A0A6L9SAZ2</accession>
<sequence length="158" mass="18115">MRSRAFRLRTRWLIDDERQRCWEFLTAPGQRWRDWWPRLQEIHVDRADDLVGSEARCVWRSPIGYRVRTDLKLVDVVAEKRVELSVRGDVTGGAVVEFAAGSSGGTLIDVALELTPAARWMRLTTPVLRPLFMFGHRVVMRGGERGMNAVLVGRRAVD</sequence>
<proteinExistence type="predicted"/>